<organism evidence="4 5">
    <name type="scientific">Nakaseomyces bracarensis</name>
    <dbReference type="NCBI Taxonomy" id="273131"/>
    <lineage>
        <taxon>Eukaryota</taxon>
        <taxon>Fungi</taxon>
        <taxon>Dikarya</taxon>
        <taxon>Ascomycota</taxon>
        <taxon>Saccharomycotina</taxon>
        <taxon>Saccharomycetes</taxon>
        <taxon>Saccharomycetales</taxon>
        <taxon>Saccharomycetaceae</taxon>
        <taxon>Nakaseomyces</taxon>
    </lineage>
</organism>
<sequence length="207" mass="22946">MIVEITQLLIFGRKKTIQHNIEGMGVTELYGGAITTYIPDGFLDASMLREVPDTQEVFVNSRQDAEAAQAEDGLGTNESVIVDLLQRVEAKDDDSALQVHLEDITALNGGDGFEILRKEKQSDGSITCVLAESAYKWGKKELKETLVICLALKRLVDVETDVVMSINVPLVASELQDNKLPDRVEASYKILLEMTKQFRIVDNSLFA</sequence>
<name>A0ABR4NQ78_9SACH</name>
<evidence type="ECO:0000256" key="2">
    <source>
        <dbReference type="ARBA" id="ARBA00022448"/>
    </source>
</evidence>
<proteinExistence type="inferred from homology"/>
<gene>
    <name evidence="4" type="ORF">RNJ44_00864</name>
</gene>
<dbReference type="Gene3D" id="3.40.1000.10">
    <property type="entry name" value="Mog1/PsbP, alpha/beta/alpha sandwich"/>
    <property type="match status" value="1"/>
</dbReference>
<evidence type="ECO:0000256" key="3">
    <source>
        <dbReference type="ARBA" id="ARBA00022927"/>
    </source>
</evidence>
<dbReference type="PANTHER" id="PTHR15837">
    <property type="entry name" value="RAN GUANINE NUCLEOTIDE RELEASE FACTOR"/>
    <property type="match status" value="1"/>
</dbReference>
<keyword evidence="3" id="KW-0653">Protein transport</keyword>
<dbReference type="SUPFAM" id="SSF55724">
    <property type="entry name" value="Mog1p/PsbP-like"/>
    <property type="match status" value="1"/>
</dbReference>
<dbReference type="Pfam" id="PF04603">
    <property type="entry name" value="Mog1"/>
    <property type="match status" value="1"/>
</dbReference>
<dbReference type="PANTHER" id="PTHR15837:SF0">
    <property type="entry name" value="RAN GUANINE NUCLEOTIDE RELEASE FACTOR"/>
    <property type="match status" value="1"/>
</dbReference>
<dbReference type="InterPro" id="IPR007681">
    <property type="entry name" value="Mog1"/>
</dbReference>
<keyword evidence="2" id="KW-0813">Transport</keyword>
<dbReference type="EMBL" id="JBEVYD010000009">
    <property type="protein sequence ID" value="KAL3230415.1"/>
    <property type="molecule type" value="Genomic_DNA"/>
</dbReference>
<evidence type="ECO:0000256" key="1">
    <source>
        <dbReference type="ARBA" id="ARBA00010307"/>
    </source>
</evidence>
<keyword evidence="5" id="KW-1185">Reference proteome</keyword>
<comment type="similarity">
    <text evidence="1">Belongs to the MOG1 family.</text>
</comment>
<dbReference type="Proteomes" id="UP001623330">
    <property type="component" value="Unassembled WGS sequence"/>
</dbReference>
<evidence type="ECO:0000313" key="4">
    <source>
        <dbReference type="EMBL" id="KAL3230415.1"/>
    </source>
</evidence>
<dbReference type="InterPro" id="IPR016123">
    <property type="entry name" value="Mog1/PsbP_a/b/a-sand"/>
</dbReference>
<accession>A0ABR4NQ78</accession>
<reference evidence="4 5" key="1">
    <citation type="submission" date="2024-05" db="EMBL/GenBank/DDBJ databases">
        <title>Long read based assembly of the Candida bracarensis genome reveals expanded adhesin content.</title>
        <authorList>
            <person name="Marcet-Houben M."/>
            <person name="Ksiezopolska E."/>
            <person name="Gabaldon T."/>
        </authorList>
    </citation>
    <scope>NUCLEOTIDE SEQUENCE [LARGE SCALE GENOMIC DNA]</scope>
    <source>
        <strain evidence="4 5">CBM6</strain>
    </source>
</reference>
<evidence type="ECO:0000313" key="5">
    <source>
        <dbReference type="Proteomes" id="UP001623330"/>
    </source>
</evidence>
<protein>
    <submittedName>
        <fullName evidence="4">Nuclear import protein MOG1</fullName>
    </submittedName>
</protein>
<comment type="caution">
    <text evidence="4">The sequence shown here is derived from an EMBL/GenBank/DDBJ whole genome shotgun (WGS) entry which is preliminary data.</text>
</comment>